<protein>
    <recommendedName>
        <fullName evidence="2">CxxC-x17-CxxC domain-containing protein</fullName>
    </recommendedName>
</protein>
<feature type="compositionally biased region" description="Basic and acidic residues" evidence="1">
    <location>
        <begin position="1"/>
        <end position="11"/>
    </location>
</feature>
<dbReference type="InterPro" id="IPR026363">
    <property type="entry name" value="CxxC-x17-CxxC_dom"/>
</dbReference>
<feature type="compositionally biased region" description="Gly residues" evidence="1">
    <location>
        <begin position="12"/>
        <end position="21"/>
    </location>
</feature>
<reference evidence="3 4" key="1">
    <citation type="journal article" date="2016" name="Nat. Commun.">
        <title>Thousands of microbial genomes shed light on interconnected biogeochemical processes in an aquifer system.</title>
        <authorList>
            <person name="Anantharaman K."/>
            <person name="Brown C.T."/>
            <person name="Hug L.A."/>
            <person name="Sharon I."/>
            <person name="Castelle C.J."/>
            <person name="Probst A.J."/>
            <person name="Thomas B.C."/>
            <person name="Singh A."/>
            <person name="Wilkins M.J."/>
            <person name="Karaoz U."/>
            <person name="Brodie E.L."/>
            <person name="Williams K.H."/>
            <person name="Hubbard S.S."/>
            <person name="Banfield J.F."/>
        </authorList>
    </citation>
    <scope>NUCLEOTIDE SEQUENCE [LARGE SCALE GENOMIC DNA]</scope>
</reference>
<name>A0A1F4WKP8_UNCKA</name>
<evidence type="ECO:0000313" key="4">
    <source>
        <dbReference type="Proteomes" id="UP000179113"/>
    </source>
</evidence>
<evidence type="ECO:0000313" key="3">
    <source>
        <dbReference type="EMBL" id="OGC69971.1"/>
    </source>
</evidence>
<accession>A0A1F4WKP8</accession>
<dbReference type="Proteomes" id="UP000179113">
    <property type="component" value="Unassembled WGS sequence"/>
</dbReference>
<evidence type="ECO:0000259" key="2">
    <source>
        <dbReference type="Pfam" id="PF23477"/>
    </source>
</evidence>
<dbReference type="Pfam" id="PF23477">
    <property type="entry name" value="zf_Tbcl_2"/>
    <property type="match status" value="1"/>
</dbReference>
<sequence length="161" mass="17879">MGNFNRNDRSGSRGGFGNRGFGGDRGRGGRGGFGGGDRTMYKAVCAKCGKDCEVPFEPRDGRPVFCSDCFEKTEGASTSSSRGFQDSRGSRDSRDFQDRGPRRPDFERSEAPRPRIKEDIDAINTKLDKILEMLAATVTEEEEIVPTKVKVYKKRTPKVKK</sequence>
<organism evidence="3 4">
    <name type="scientific">candidate division WWE3 bacterium RIFOXYC1_FULL_39_7</name>
    <dbReference type="NCBI Taxonomy" id="1802643"/>
    <lineage>
        <taxon>Bacteria</taxon>
        <taxon>Katanobacteria</taxon>
    </lineage>
</organism>
<feature type="region of interest" description="Disordered" evidence="1">
    <location>
        <begin position="1"/>
        <end position="35"/>
    </location>
</feature>
<feature type="compositionally biased region" description="Basic and acidic residues" evidence="1">
    <location>
        <begin position="88"/>
        <end position="118"/>
    </location>
</feature>
<feature type="compositionally biased region" description="Polar residues" evidence="1">
    <location>
        <begin position="75"/>
        <end position="84"/>
    </location>
</feature>
<comment type="caution">
    <text evidence="3">The sequence shown here is derived from an EMBL/GenBank/DDBJ whole genome shotgun (WGS) entry which is preliminary data.</text>
</comment>
<feature type="domain" description="CxxC-x17-CxxC" evidence="2">
    <location>
        <begin position="38"/>
        <end position="73"/>
    </location>
</feature>
<feature type="region of interest" description="Disordered" evidence="1">
    <location>
        <begin position="73"/>
        <end position="118"/>
    </location>
</feature>
<proteinExistence type="predicted"/>
<evidence type="ECO:0000256" key="1">
    <source>
        <dbReference type="SAM" id="MobiDB-lite"/>
    </source>
</evidence>
<gene>
    <name evidence="3" type="ORF">A2415_04935</name>
</gene>
<dbReference type="AlphaFoldDB" id="A0A1F4WKP8"/>
<dbReference type="NCBIfam" id="TIGR04272">
    <property type="entry name" value="cxxc_cxxc_Mbark"/>
    <property type="match status" value="1"/>
</dbReference>
<dbReference type="EMBL" id="MEWA01000014">
    <property type="protein sequence ID" value="OGC69971.1"/>
    <property type="molecule type" value="Genomic_DNA"/>
</dbReference>